<dbReference type="EC" id="1.3.1.124" evidence="3"/>
<evidence type="ECO:0000313" key="8">
    <source>
        <dbReference type="EMBL" id="KAK9818709.1"/>
    </source>
</evidence>
<dbReference type="SMART" id="SM00822">
    <property type="entry name" value="PKS_KR"/>
    <property type="match status" value="1"/>
</dbReference>
<dbReference type="GO" id="GO:0005777">
    <property type="term" value="C:peroxisome"/>
    <property type="evidence" value="ECO:0007669"/>
    <property type="project" value="TreeGrafter"/>
</dbReference>
<comment type="caution">
    <text evidence="8">The sequence shown here is derived from an EMBL/GenBank/DDBJ whole genome shotgun (WGS) entry which is preliminary data.</text>
</comment>
<evidence type="ECO:0000256" key="1">
    <source>
        <dbReference type="ARBA" id="ARBA00022857"/>
    </source>
</evidence>
<comment type="catalytic activity">
    <reaction evidence="4">
        <text>a (2E,4E)-dienoyl-CoA + NADPH + H(+) = a 4,5-saturated-(3E)-enoyl-CoA + NADP(+)</text>
        <dbReference type="Rhea" id="RHEA:45912"/>
        <dbReference type="ChEBI" id="CHEBI:15378"/>
        <dbReference type="ChEBI" id="CHEBI:57783"/>
        <dbReference type="ChEBI" id="CHEBI:58349"/>
        <dbReference type="ChEBI" id="CHEBI:85101"/>
        <dbReference type="ChEBI" id="CHEBI:85493"/>
        <dbReference type="EC" id="1.3.1.124"/>
    </reaction>
</comment>
<evidence type="ECO:0000256" key="6">
    <source>
        <dbReference type="SAM" id="MobiDB-lite"/>
    </source>
</evidence>
<evidence type="ECO:0000259" key="7">
    <source>
        <dbReference type="SMART" id="SM00822"/>
    </source>
</evidence>
<evidence type="ECO:0000313" key="9">
    <source>
        <dbReference type="Proteomes" id="UP001438707"/>
    </source>
</evidence>
<evidence type="ECO:0000256" key="5">
    <source>
        <dbReference type="ARBA" id="ARBA00048340"/>
    </source>
</evidence>
<feature type="region of interest" description="Disordered" evidence="6">
    <location>
        <begin position="275"/>
        <end position="298"/>
    </location>
</feature>
<feature type="compositionally biased region" description="Basic and acidic residues" evidence="6">
    <location>
        <begin position="281"/>
        <end position="298"/>
    </location>
</feature>
<dbReference type="InterPro" id="IPR036291">
    <property type="entry name" value="NAD(P)-bd_dom_sf"/>
</dbReference>
<dbReference type="Proteomes" id="UP001438707">
    <property type="component" value="Unassembled WGS sequence"/>
</dbReference>
<keyword evidence="2" id="KW-0560">Oxidoreductase</keyword>
<dbReference type="PRINTS" id="PR00080">
    <property type="entry name" value="SDRFAMILY"/>
</dbReference>
<dbReference type="PANTHER" id="PTHR43296">
    <property type="entry name" value="PEROXISOMAL 2,4-DIENOYL-COA REDUCTASE"/>
    <property type="match status" value="1"/>
</dbReference>
<sequence>MSMTSEEPSPFRPDLQSGKVALVTGGSSGIGFEIARQLGLHGAKVIISGRRQQVLDDACAALGHDGIQALGVQGDVRKPDNCQEWIKQGVAKFGRLDILVNCAAGNFLVPAEQLSPNAFKTVMEIDTQGTFNASRASFPELEKSGDAAIVNISATLQYGATWYQAHASAAKAAVDSLTRSLALEWGHFHIRVNGIAPGPISGTAGMTKLFAGGDDAMQHYMKTIPLGRLGTKWDIAMAVNYLCSSAARYVTGATLVVDGGEWMYRPPLIPREAVSQASRGLESKSRATGHAGDKRSKL</sequence>
<organism evidence="8 9">
    <name type="scientific">Apatococcus lobatus</name>
    <dbReference type="NCBI Taxonomy" id="904363"/>
    <lineage>
        <taxon>Eukaryota</taxon>
        <taxon>Viridiplantae</taxon>
        <taxon>Chlorophyta</taxon>
        <taxon>core chlorophytes</taxon>
        <taxon>Trebouxiophyceae</taxon>
        <taxon>Chlorellales</taxon>
        <taxon>Chlorellaceae</taxon>
        <taxon>Apatococcus</taxon>
    </lineage>
</organism>
<keyword evidence="1" id="KW-0521">NADP</keyword>
<dbReference type="Pfam" id="PF13561">
    <property type="entry name" value="adh_short_C2"/>
    <property type="match status" value="1"/>
</dbReference>
<feature type="domain" description="Ketoreductase" evidence="7">
    <location>
        <begin position="19"/>
        <end position="198"/>
    </location>
</feature>
<protein>
    <recommendedName>
        <fullName evidence="3">2,4-dienoyl-CoA reductase [(3E)-enoyl-CoA-producing]</fullName>
        <ecNumber evidence="3">1.3.1.124</ecNumber>
    </recommendedName>
</protein>
<gene>
    <name evidence="8" type="ORF">WJX74_000456</name>
</gene>
<dbReference type="GO" id="GO:0009062">
    <property type="term" value="P:fatty acid catabolic process"/>
    <property type="evidence" value="ECO:0007669"/>
    <property type="project" value="InterPro"/>
</dbReference>
<evidence type="ECO:0000256" key="2">
    <source>
        <dbReference type="ARBA" id="ARBA00023002"/>
    </source>
</evidence>
<name>A0AAW1Q989_9CHLO</name>
<proteinExistence type="predicted"/>
<dbReference type="InterPro" id="IPR057326">
    <property type="entry name" value="KR_dom"/>
</dbReference>
<comment type="catalytic activity">
    <reaction evidence="5">
        <text>a (2E,4Z)-dienoyl-CoA + NADPH + H(+) = a 4,5-saturated-(3E)-enoyl-CoA + NADP(+)</text>
        <dbReference type="Rhea" id="RHEA:61892"/>
        <dbReference type="ChEBI" id="CHEBI:15378"/>
        <dbReference type="ChEBI" id="CHEBI:57783"/>
        <dbReference type="ChEBI" id="CHEBI:58349"/>
        <dbReference type="ChEBI" id="CHEBI:85099"/>
        <dbReference type="ChEBI" id="CHEBI:85493"/>
        <dbReference type="EC" id="1.3.1.124"/>
    </reaction>
</comment>
<dbReference type="AlphaFoldDB" id="A0AAW1Q989"/>
<dbReference type="CDD" id="cd05369">
    <property type="entry name" value="TER_DECR_SDR_a"/>
    <property type="match status" value="1"/>
</dbReference>
<dbReference type="Gene3D" id="3.40.50.720">
    <property type="entry name" value="NAD(P)-binding Rossmann-like Domain"/>
    <property type="match status" value="1"/>
</dbReference>
<dbReference type="InterPro" id="IPR002347">
    <property type="entry name" value="SDR_fam"/>
</dbReference>
<dbReference type="GO" id="GO:0008670">
    <property type="term" value="F:2,4-dienoyl-CoA reductase (NADPH) activity"/>
    <property type="evidence" value="ECO:0007669"/>
    <property type="project" value="InterPro"/>
</dbReference>
<keyword evidence="9" id="KW-1185">Reference proteome</keyword>
<dbReference type="FunFam" id="3.40.50.720:FF:000084">
    <property type="entry name" value="Short-chain dehydrogenase reductase"/>
    <property type="match status" value="1"/>
</dbReference>
<accession>A0AAW1Q989</accession>
<dbReference type="EMBL" id="JALJOS010000056">
    <property type="protein sequence ID" value="KAK9818709.1"/>
    <property type="molecule type" value="Genomic_DNA"/>
</dbReference>
<evidence type="ECO:0000256" key="3">
    <source>
        <dbReference type="ARBA" id="ARBA00026117"/>
    </source>
</evidence>
<dbReference type="PANTHER" id="PTHR43296:SF2">
    <property type="entry name" value="PEROXISOMAL 2,4-DIENOYL-COA REDUCTASE [(3E)-ENOYL-COA-PRODUCING]"/>
    <property type="match status" value="1"/>
</dbReference>
<dbReference type="SUPFAM" id="SSF51735">
    <property type="entry name" value="NAD(P)-binding Rossmann-fold domains"/>
    <property type="match status" value="1"/>
</dbReference>
<dbReference type="InterPro" id="IPR045017">
    <property type="entry name" value="DECR2-like"/>
</dbReference>
<reference evidence="8 9" key="1">
    <citation type="journal article" date="2024" name="Nat. Commun.">
        <title>Phylogenomics reveals the evolutionary origins of lichenization in chlorophyte algae.</title>
        <authorList>
            <person name="Puginier C."/>
            <person name="Libourel C."/>
            <person name="Otte J."/>
            <person name="Skaloud P."/>
            <person name="Haon M."/>
            <person name="Grisel S."/>
            <person name="Petersen M."/>
            <person name="Berrin J.G."/>
            <person name="Delaux P.M."/>
            <person name="Dal Grande F."/>
            <person name="Keller J."/>
        </authorList>
    </citation>
    <scope>NUCLEOTIDE SEQUENCE [LARGE SCALE GENOMIC DNA]</scope>
    <source>
        <strain evidence="8 9">SAG 2145</strain>
    </source>
</reference>
<dbReference type="PRINTS" id="PR00081">
    <property type="entry name" value="GDHRDH"/>
</dbReference>
<evidence type="ECO:0000256" key="4">
    <source>
        <dbReference type="ARBA" id="ARBA00048009"/>
    </source>
</evidence>